<name>A0A3R9PN07_9CREN</name>
<sequence>MSGQIVVSGVGEILAKFFEEKGGEVYYLNDMGDVISIMAKGIEKFNIAEFREWAKERDGIPIAYCKVIIAEVNNGKLDLWIWVYIGDDI</sequence>
<reference evidence="1 2" key="1">
    <citation type="submission" date="2018-10" db="EMBL/GenBank/DDBJ databases">
        <title>Co-occurring genomic capacity for anaerobic methane metabolism and dissimilatory sulfite reduction discovered in the Korarchaeota.</title>
        <authorList>
            <person name="Mckay L.J."/>
            <person name="Dlakic M."/>
            <person name="Fields M.W."/>
            <person name="Delmont T.O."/>
            <person name="Eren A.M."/>
            <person name="Jay Z.J."/>
            <person name="Klingelsmith K.B."/>
            <person name="Rusch D.B."/>
            <person name="Inskeep W.P."/>
        </authorList>
    </citation>
    <scope>NUCLEOTIDE SEQUENCE [LARGE SCALE GENOMIC DNA]</scope>
    <source>
        <strain evidence="1 2">MDKW</strain>
    </source>
</reference>
<dbReference type="RefSeq" id="WP_125670264.1">
    <property type="nucleotide sequence ID" value="NZ_RCOS01000021.1"/>
</dbReference>
<dbReference type="EMBL" id="RCOS01000021">
    <property type="protein sequence ID" value="RSN78352.1"/>
    <property type="molecule type" value="Genomic_DNA"/>
</dbReference>
<keyword evidence="2" id="KW-1185">Reference proteome</keyword>
<protein>
    <submittedName>
        <fullName evidence="1">Uncharacterized protein</fullName>
    </submittedName>
</protein>
<evidence type="ECO:0000313" key="2">
    <source>
        <dbReference type="Proteomes" id="UP000277582"/>
    </source>
</evidence>
<evidence type="ECO:0000313" key="1">
    <source>
        <dbReference type="EMBL" id="RSN78352.1"/>
    </source>
</evidence>
<dbReference type="AlphaFoldDB" id="A0A3R9PN07"/>
<dbReference type="Proteomes" id="UP000277582">
    <property type="component" value="Unassembled WGS sequence"/>
</dbReference>
<proteinExistence type="predicted"/>
<comment type="caution">
    <text evidence="1">The sequence shown here is derived from an EMBL/GenBank/DDBJ whole genome shotgun (WGS) entry which is preliminary data.</text>
</comment>
<organism evidence="1 2">
    <name type="scientific">Candidatus Methanodesulfokora washburnensis</name>
    <dbReference type="NCBI Taxonomy" id="2478471"/>
    <lineage>
        <taxon>Archaea</taxon>
        <taxon>Thermoproteota</taxon>
        <taxon>Candidatus Korarchaeia</taxon>
        <taxon>Candidatus Korarchaeia incertae sedis</taxon>
        <taxon>Candidatus Methanodesulfokora</taxon>
    </lineage>
</organism>
<accession>A0A3R9PN07</accession>
<gene>
    <name evidence="1" type="ORF">D6D85_01315</name>
</gene>